<evidence type="ECO:0000313" key="4">
    <source>
        <dbReference type="EMBL" id="ORX38734.1"/>
    </source>
</evidence>
<dbReference type="Proteomes" id="UP000193218">
    <property type="component" value="Unassembled WGS sequence"/>
</dbReference>
<evidence type="ECO:0000256" key="1">
    <source>
        <dbReference type="ARBA" id="ARBA00022723"/>
    </source>
</evidence>
<dbReference type="Pfam" id="PF04082">
    <property type="entry name" value="Fungal_trans"/>
    <property type="match status" value="1"/>
</dbReference>
<keyword evidence="1" id="KW-0479">Metal-binding</keyword>
<dbReference type="GO" id="GO:0000981">
    <property type="term" value="F:DNA-binding transcription factor activity, RNA polymerase II-specific"/>
    <property type="evidence" value="ECO:0007669"/>
    <property type="project" value="InterPro"/>
</dbReference>
<evidence type="ECO:0000313" key="5">
    <source>
        <dbReference type="Proteomes" id="UP000193218"/>
    </source>
</evidence>
<dbReference type="InterPro" id="IPR007219">
    <property type="entry name" value="XnlR_reg_dom"/>
</dbReference>
<dbReference type="GO" id="GO:0008270">
    <property type="term" value="F:zinc ion binding"/>
    <property type="evidence" value="ECO:0007669"/>
    <property type="project" value="InterPro"/>
</dbReference>
<dbReference type="SUPFAM" id="SSF57701">
    <property type="entry name" value="Zn2/Cys6 DNA-binding domain"/>
    <property type="match status" value="1"/>
</dbReference>
<dbReference type="PANTHER" id="PTHR47783:SF1">
    <property type="entry name" value="ZN(II)2CYS6 TRANSCRIPTION FACTOR (EUROFUNG)"/>
    <property type="match status" value="1"/>
</dbReference>
<dbReference type="OrthoDB" id="2428527at2759"/>
<reference evidence="4 5" key="1">
    <citation type="submission" date="2017-03" db="EMBL/GenBank/DDBJ databases">
        <title>Widespread Adenine N6-methylation of Active Genes in Fungi.</title>
        <authorList>
            <consortium name="DOE Joint Genome Institute"/>
            <person name="Mondo S.J."/>
            <person name="Dannebaum R.O."/>
            <person name="Kuo R.C."/>
            <person name="Louie K.B."/>
            <person name="Bewick A.J."/>
            <person name="Labutti K."/>
            <person name="Haridas S."/>
            <person name="Kuo A."/>
            <person name="Salamov A."/>
            <person name="Ahrendt S.R."/>
            <person name="Lau R."/>
            <person name="Bowen B.P."/>
            <person name="Lipzen A."/>
            <person name="Sullivan W."/>
            <person name="Andreopoulos W.B."/>
            <person name="Clum A."/>
            <person name="Lindquist E."/>
            <person name="Daum C."/>
            <person name="Northen T.R."/>
            <person name="Ramamoorthy G."/>
            <person name="Schmitz R.J."/>
            <person name="Gryganskyi A."/>
            <person name="Culley D."/>
            <person name="Magnuson J."/>
            <person name="James T.Y."/>
            <person name="O'Malley M.A."/>
            <person name="Stajich J.E."/>
            <person name="Spatafora J.W."/>
            <person name="Visel A."/>
            <person name="Grigoriev I.V."/>
        </authorList>
    </citation>
    <scope>NUCLEOTIDE SEQUENCE [LARGE SCALE GENOMIC DNA]</scope>
    <source>
        <strain evidence="4 5">NRRL Y-17943</strain>
    </source>
</reference>
<protein>
    <recommendedName>
        <fullName evidence="3">Zn(2)-C6 fungal-type domain-containing protein</fullName>
    </recommendedName>
</protein>
<dbReference type="SMART" id="SM00906">
    <property type="entry name" value="Fungal_trans"/>
    <property type="match status" value="1"/>
</dbReference>
<dbReference type="PROSITE" id="PS50048">
    <property type="entry name" value="ZN2_CY6_FUNGAL_2"/>
    <property type="match status" value="1"/>
</dbReference>
<dbReference type="GO" id="GO:0003677">
    <property type="term" value="F:DNA binding"/>
    <property type="evidence" value="ECO:0007669"/>
    <property type="project" value="InterPro"/>
</dbReference>
<dbReference type="Gene3D" id="4.10.240.10">
    <property type="entry name" value="Zn(2)-C6 fungal-type DNA-binding domain"/>
    <property type="match status" value="1"/>
</dbReference>
<proteinExistence type="predicted"/>
<dbReference type="CDD" id="cd12148">
    <property type="entry name" value="fungal_TF_MHR"/>
    <property type="match status" value="1"/>
</dbReference>
<gene>
    <name evidence="4" type="ORF">BD324DRAFT_622136</name>
</gene>
<dbReference type="InterPro" id="IPR036864">
    <property type="entry name" value="Zn2-C6_fun-type_DNA-bd_sf"/>
</dbReference>
<dbReference type="GeneID" id="33557250"/>
<dbReference type="EMBL" id="NBSH01000004">
    <property type="protein sequence ID" value="ORX38734.1"/>
    <property type="molecule type" value="Genomic_DNA"/>
</dbReference>
<dbReference type="PROSITE" id="PS00463">
    <property type="entry name" value="ZN2_CY6_FUNGAL_1"/>
    <property type="match status" value="1"/>
</dbReference>
<sequence length="627" mass="70343">MEDSPGPSRQVRRKLSRSKTSCLKCRLRKAKCGALPPETCDYCAKHGLKCVWPKEDRRTARFMPQDVVLPINTQQTEAVQQPLWDWGQDLTLSPEIDLDRQWRNWFMPTPGQSPSFNVTDTDAFLQNLLSDHRTDLQFQVLVDGPRQDTRKTGTIRIKYRRSHGRTAFVPGTLAVPIKVLLQQSRHDSPGDMSTPSSTLSAQFDTSLLRHLVATFQSTLQPQFPCIDCRELSDALDRDPVPSFLVNCVAALSARFSKDPRLAATGLNPEAYGDVYFDRANSMLGNVIKIPLRETVIGFVLLACCADSVSGQWMLAGNATRMAMDLGLQTHDALDVDPETSRLNRLCFWSVLILDYVVSLGVGRPTSLRPDSITQQLPSQSDLQSSGASSPFAYAAEMMHSFGPLINLLNSEQFKTRPYTLIDQVREERSAIMRWYRQLPQEMQWSADNLRTHNANLLGSVFFQLHIWVHTVLCSSALSPAESGTTSTTLDKLSVSGAKLIGEYLTLCDVVDPSIYCLVYPFLCQPLFTAGTVIMTDLSQQIEDKASDHDGVAYLKSIAHGQIETIKNAFRKASVFWRGSRLIESALDERIRAGGEKDKIWVENESYAFQVYDWSLPDRYRSDGVQVN</sequence>
<organism evidence="4 5">
    <name type="scientific">Kockovaella imperatae</name>
    <dbReference type="NCBI Taxonomy" id="4999"/>
    <lineage>
        <taxon>Eukaryota</taxon>
        <taxon>Fungi</taxon>
        <taxon>Dikarya</taxon>
        <taxon>Basidiomycota</taxon>
        <taxon>Agaricomycotina</taxon>
        <taxon>Tremellomycetes</taxon>
        <taxon>Tremellales</taxon>
        <taxon>Cuniculitremaceae</taxon>
        <taxon>Kockovaella</taxon>
    </lineage>
</organism>
<dbReference type="CDD" id="cd00067">
    <property type="entry name" value="GAL4"/>
    <property type="match status" value="1"/>
</dbReference>
<accession>A0A1Y1UML9</accession>
<feature type="domain" description="Zn(2)-C6 fungal-type" evidence="3">
    <location>
        <begin position="21"/>
        <end position="52"/>
    </location>
</feature>
<dbReference type="InParanoid" id="A0A1Y1UML9"/>
<dbReference type="PANTHER" id="PTHR47783">
    <property type="entry name" value="ZN(II)2CYS6 TRANSCRIPTION FACTOR (EUROFUNG)-RELATED"/>
    <property type="match status" value="1"/>
</dbReference>
<keyword evidence="5" id="KW-1185">Reference proteome</keyword>
<evidence type="ECO:0000256" key="2">
    <source>
        <dbReference type="ARBA" id="ARBA00023242"/>
    </source>
</evidence>
<dbReference type="GO" id="GO:0006351">
    <property type="term" value="P:DNA-templated transcription"/>
    <property type="evidence" value="ECO:0007669"/>
    <property type="project" value="InterPro"/>
</dbReference>
<name>A0A1Y1UML9_9TREE</name>
<evidence type="ECO:0000259" key="3">
    <source>
        <dbReference type="PROSITE" id="PS50048"/>
    </source>
</evidence>
<keyword evidence="2" id="KW-0539">Nucleus</keyword>
<dbReference type="InterPro" id="IPR001138">
    <property type="entry name" value="Zn2Cys6_DnaBD"/>
</dbReference>
<dbReference type="Pfam" id="PF00172">
    <property type="entry name" value="Zn_clus"/>
    <property type="match status" value="1"/>
</dbReference>
<dbReference type="SMART" id="SM00066">
    <property type="entry name" value="GAL4"/>
    <property type="match status" value="1"/>
</dbReference>
<dbReference type="RefSeq" id="XP_021872656.1">
    <property type="nucleotide sequence ID" value="XM_022015441.1"/>
</dbReference>
<dbReference type="AlphaFoldDB" id="A0A1Y1UML9"/>
<comment type="caution">
    <text evidence="4">The sequence shown here is derived from an EMBL/GenBank/DDBJ whole genome shotgun (WGS) entry which is preliminary data.</text>
</comment>